<dbReference type="Proteomes" id="UP000054988">
    <property type="component" value="Unassembled WGS sequence"/>
</dbReference>
<dbReference type="EMBL" id="LATX01002130">
    <property type="protein sequence ID" value="KTB33855.1"/>
    <property type="molecule type" value="Genomic_DNA"/>
</dbReference>
<reference evidence="2 3" key="1">
    <citation type="submission" date="2015-12" db="EMBL/GenBank/DDBJ databases">
        <title>Draft genome sequence of Moniliophthora roreri, the causal agent of frosty pod rot of cacao.</title>
        <authorList>
            <person name="Aime M.C."/>
            <person name="Diaz-Valderrama J.R."/>
            <person name="Kijpornyongpan T."/>
            <person name="Phillips-Mora W."/>
        </authorList>
    </citation>
    <scope>NUCLEOTIDE SEQUENCE [LARGE SCALE GENOMIC DNA]</scope>
    <source>
        <strain evidence="2 3">MCA 2952</strain>
    </source>
</reference>
<gene>
    <name evidence="2" type="ORF">WG66_13571</name>
</gene>
<proteinExistence type="predicted"/>
<evidence type="ECO:0000256" key="1">
    <source>
        <dbReference type="SAM" id="MobiDB-lite"/>
    </source>
</evidence>
<evidence type="ECO:0000313" key="2">
    <source>
        <dbReference type="EMBL" id="KTB33855.1"/>
    </source>
</evidence>
<protein>
    <submittedName>
        <fullName evidence="2">Uncharacterized protein</fullName>
    </submittedName>
</protein>
<sequence>MADISPTTAMKVKKVPTESPGHDSGRPNEAQRQPSAPSDPSAAHCRMVLVEEPNRHLNPTSHRSDDGGSSDPLGALRTCLVAPGRNPDQTKIEPYGWSSVGAE</sequence>
<dbReference type="AlphaFoldDB" id="A0A0W0FBY2"/>
<evidence type="ECO:0000313" key="3">
    <source>
        <dbReference type="Proteomes" id="UP000054988"/>
    </source>
</evidence>
<accession>A0A0W0FBY2</accession>
<name>A0A0W0FBY2_MONRR</name>
<comment type="caution">
    <text evidence="2">The sequence shown here is derived from an EMBL/GenBank/DDBJ whole genome shotgun (WGS) entry which is preliminary data.</text>
</comment>
<feature type="region of interest" description="Disordered" evidence="1">
    <location>
        <begin position="1"/>
        <end position="103"/>
    </location>
</feature>
<organism evidence="2 3">
    <name type="scientific">Moniliophthora roreri</name>
    <name type="common">Frosty pod rot fungus</name>
    <name type="synonym">Monilia roreri</name>
    <dbReference type="NCBI Taxonomy" id="221103"/>
    <lineage>
        <taxon>Eukaryota</taxon>
        <taxon>Fungi</taxon>
        <taxon>Dikarya</taxon>
        <taxon>Basidiomycota</taxon>
        <taxon>Agaricomycotina</taxon>
        <taxon>Agaricomycetes</taxon>
        <taxon>Agaricomycetidae</taxon>
        <taxon>Agaricales</taxon>
        <taxon>Marasmiineae</taxon>
        <taxon>Marasmiaceae</taxon>
        <taxon>Moniliophthora</taxon>
    </lineage>
</organism>